<evidence type="ECO:0000256" key="3">
    <source>
        <dbReference type="SAM" id="MobiDB-lite"/>
    </source>
</evidence>
<dbReference type="SUPFAM" id="SSF50044">
    <property type="entry name" value="SH3-domain"/>
    <property type="match status" value="1"/>
</dbReference>
<feature type="region of interest" description="Disordered" evidence="3">
    <location>
        <begin position="101"/>
        <end position="126"/>
    </location>
</feature>
<feature type="domain" description="SH3" evidence="5">
    <location>
        <begin position="383"/>
        <end position="444"/>
    </location>
</feature>
<feature type="transmembrane region" description="Helical" evidence="4">
    <location>
        <begin position="72"/>
        <end position="93"/>
    </location>
</feature>
<evidence type="ECO:0000259" key="5">
    <source>
        <dbReference type="PROSITE" id="PS50002"/>
    </source>
</evidence>
<feature type="region of interest" description="Disordered" evidence="3">
    <location>
        <begin position="314"/>
        <end position="343"/>
    </location>
</feature>
<proteinExistence type="predicted"/>
<feature type="compositionally biased region" description="Pro residues" evidence="3">
    <location>
        <begin position="446"/>
        <end position="458"/>
    </location>
</feature>
<dbReference type="STRING" id="2025994.A0A2T3ABS3"/>
<dbReference type="InParanoid" id="A0A2T3ABS3"/>
<evidence type="ECO:0000313" key="6">
    <source>
        <dbReference type="EMBL" id="PSR90646.1"/>
    </source>
</evidence>
<reference evidence="6 7" key="1">
    <citation type="journal article" date="2018" name="Mycol. Prog.">
        <title>Coniella lustricola, a new species from submerged detritus.</title>
        <authorList>
            <person name="Raudabaugh D.B."/>
            <person name="Iturriaga T."/>
            <person name="Carver A."/>
            <person name="Mondo S."/>
            <person name="Pangilinan J."/>
            <person name="Lipzen A."/>
            <person name="He G."/>
            <person name="Amirebrahimi M."/>
            <person name="Grigoriev I.V."/>
            <person name="Miller A.N."/>
        </authorList>
    </citation>
    <scope>NUCLEOTIDE SEQUENCE [LARGE SCALE GENOMIC DNA]</scope>
    <source>
        <strain evidence="6 7">B22-T-1</strain>
    </source>
</reference>
<keyword evidence="4" id="KW-0472">Membrane</keyword>
<dbReference type="InterPro" id="IPR001452">
    <property type="entry name" value="SH3_domain"/>
</dbReference>
<feature type="compositionally biased region" description="Low complexity" evidence="3">
    <location>
        <begin position="240"/>
        <end position="254"/>
    </location>
</feature>
<keyword evidence="1 2" id="KW-0728">SH3 domain</keyword>
<evidence type="ECO:0000256" key="1">
    <source>
        <dbReference type="ARBA" id="ARBA00022443"/>
    </source>
</evidence>
<evidence type="ECO:0000256" key="4">
    <source>
        <dbReference type="SAM" id="Phobius"/>
    </source>
</evidence>
<dbReference type="PROSITE" id="PS50002">
    <property type="entry name" value="SH3"/>
    <property type="match status" value="1"/>
</dbReference>
<dbReference type="Pfam" id="PF14604">
    <property type="entry name" value="SH3_9"/>
    <property type="match status" value="1"/>
</dbReference>
<dbReference type="Proteomes" id="UP000241462">
    <property type="component" value="Unassembled WGS sequence"/>
</dbReference>
<dbReference type="OrthoDB" id="5340910at2759"/>
<organism evidence="6 7">
    <name type="scientific">Coniella lustricola</name>
    <dbReference type="NCBI Taxonomy" id="2025994"/>
    <lineage>
        <taxon>Eukaryota</taxon>
        <taxon>Fungi</taxon>
        <taxon>Dikarya</taxon>
        <taxon>Ascomycota</taxon>
        <taxon>Pezizomycotina</taxon>
        <taxon>Sordariomycetes</taxon>
        <taxon>Sordariomycetidae</taxon>
        <taxon>Diaporthales</taxon>
        <taxon>Schizoparmaceae</taxon>
        <taxon>Coniella</taxon>
    </lineage>
</organism>
<dbReference type="InterPro" id="IPR036028">
    <property type="entry name" value="SH3-like_dom_sf"/>
</dbReference>
<feature type="compositionally biased region" description="Basic and acidic residues" evidence="3">
    <location>
        <begin position="101"/>
        <end position="118"/>
    </location>
</feature>
<sequence>MSLPTAISTAAQTADSTGALVVATAPLSMSTSSTSSSTSTTPTSTTSTAAATTTASPSSSNSSSSDDAATKAGIALGVLGGLFVVLAFAYWLIVRRRKQIEGQQRREAADKEKFHGSDDDMPPPVGVSAARPPRLSLRMTGLFTGFNAPGQTLQHPSQKANKPIAMANTASTLRAPGASTWDRPMTSDSSSEHNPFGINAQVLVEPGTPVDLAQATTPVSETSLHMTSPEQRGGLAPAPRGSALTSTTSTTGRVSAVTMDSATVPPLVTSTLPHSPADSADVSPIESAYDAPMDQALTSSDTDSLSGDEVAIASTVGRQPSERRQSVRQSNVPAPLDLTLPPKLFAVPPSPAGTEYSMQEMDPGHSPIASSSAAAIAAAGGPNNSTVHRVQLDFKPTLDDEMGLQAGQLVRLLHEYDDGWALCIRLDRSEQGVVPRTCLSTRPVKPRTPPAAMPPRGPPVSAQGRPRGPSIGSQRAAGPQYGPGPAGMHGPGYMRPMVPGGRAAGPVPQARSAGGEGLRNQSPNGVGMKSSSPGPSNRQQEYRPKPNVADYYGAAASRAPPGQAY</sequence>
<dbReference type="Gene3D" id="2.30.30.40">
    <property type="entry name" value="SH3 Domains"/>
    <property type="match status" value="1"/>
</dbReference>
<feature type="region of interest" description="Disordered" evidence="3">
    <location>
        <begin position="440"/>
        <end position="565"/>
    </location>
</feature>
<dbReference type="SMART" id="SM00326">
    <property type="entry name" value="SH3"/>
    <property type="match status" value="1"/>
</dbReference>
<dbReference type="CDD" id="cd11854">
    <property type="entry name" value="SH3_Fus1p"/>
    <property type="match status" value="1"/>
</dbReference>
<evidence type="ECO:0000256" key="2">
    <source>
        <dbReference type="PROSITE-ProRule" id="PRU00192"/>
    </source>
</evidence>
<dbReference type="EMBL" id="KZ678417">
    <property type="protein sequence ID" value="PSR90646.1"/>
    <property type="molecule type" value="Genomic_DNA"/>
</dbReference>
<feature type="region of interest" description="Disordered" evidence="3">
    <location>
        <begin position="29"/>
        <end position="67"/>
    </location>
</feature>
<protein>
    <recommendedName>
        <fullName evidence="5">SH3 domain-containing protein</fullName>
    </recommendedName>
</protein>
<dbReference type="AlphaFoldDB" id="A0A2T3ABS3"/>
<keyword evidence="7" id="KW-1185">Reference proteome</keyword>
<name>A0A2T3ABS3_9PEZI</name>
<feature type="compositionally biased region" description="Polar residues" evidence="3">
    <location>
        <begin position="217"/>
        <end position="230"/>
    </location>
</feature>
<feature type="compositionally biased region" description="Polar residues" evidence="3">
    <location>
        <begin position="519"/>
        <end position="539"/>
    </location>
</feature>
<accession>A0A2T3ABS3</accession>
<feature type="region of interest" description="Disordered" evidence="3">
    <location>
        <begin position="217"/>
        <end position="254"/>
    </location>
</feature>
<keyword evidence="4" id="KW-1133">Transmembrane helix</keyword>
<keyword evidence="4" id="KW-0812">Transmembrane</keyword>
<gene>
    <name evidence="6" type="ORF">BD289DRAFT_460074</name>
</gene>
<evidence type="ECO:0000313" key="7">
    <source>
        <dbReference type="Proteomes" id="UP000241462"/>
    </source>
</evidence>
<dbReference type="InterPro" id="IPR035521">
    <property type="entry name" value="Fus1_SH3"/>
</dbReference>